<keyword evidence="4" id="KW-1185">Reference proteome</keyword>
<dbReference type="OrthoDB" id="105136at2759"/>
<evidence type="ECO:0000313" key="4">
    <source>
        <dbReference type="Proteomes" id="UP000663829"/>
    </source>
</evidence>
<dbReference type="Proteomes" id="UP000663829">
    <property type="component" value="Unassembled WGS sequence"/>
</dbReference>
<dbReference type="GO" id="GO:0016705">
    <property type="term" value="F:oxidoreductase activity, acting on paired donors, with incorporation or reduction of molecular oxygen"/>
    <property type="evidence" value="ECO:0007669"/>
    <property type="project" value="InterPro"/>
</dbReference>
<dbReference type="AlphaFoldDB" id="A0A815IKE8"/>
<evidence type="ECO:0000256" key="1">
    <source>
        <dbReference type="SAM" id="Phobius"/>
    </source>
</evidence>
<evidence type="ECO:0000313" key="3">
    <source>
        <dbReference type="EMBL" id="CAF4250402.1"/>
    </source>
</evidence>
<dbReference type="EMBL" id="CAJOBC010073437">
    <property type="protein sequence ID" value="CAF4250402.1"/>
    <property type="molecule type" value="Genomic_DNA"/>
</dbReference>
<accession>A0A815IKE8</accession>
<feature type="transmembrane region" description="Helical" evidence="1">
    <location>
        <begin position="20"/>
        <end position="40"/>
    </location>
</feature>
<sequence length="378" mass="44028">MVCILLWWGQFTLIEFGLNVFIWCYGFYYFIHIISLALRFKDGRFLILSLFGWRKGCKVIWVTDVDLAKQVLLDSSDKGSFIEQKIAAPAWSPVLSLESVNGESWRDLKSNFLIFQKYLPPAEALTLVLRNILSTQDPTVEIDAKQVVRITVACFVKWIFNLDWDPKWDFVCKASWEWRKEIAAKGKADPLLKRRTIDWLIDLISQSHYLQLFGEQWSTPECYSVIMQPFILSPMINMSDIAVSAYRRPDLSVQELIHYYHPLPILERYIENDIFVFNDGVHSVLINANTQVFIPLDTIGQQEQHTRKLWTPFGIGPRRCPGSQYALSFLTEFLTHYKNDPKFVPQKNHKYSGRNNDNLSFQESIYQLALFGKILIHG</sequence>
<comment type="caution">
    <text evidence="2">The sequence shown here is derived from an EMBL/GenBank/DDBJ whole genome shotgun (WGS) entry which is preliminary data.</text>
</comment>
<keyword evidence="1" id="KW-0812">Transmembrane</keyword>
<keyword evidence="1" id="KW-0472">Membrane</keyword>
<dbReference type="InterPro" id="IPR017972">
    <property type="entry name" value="Cyt_P450_CS"/>
</dbReference>
<dbReference type="InterPro" id="IPR036396">
    <property type="entry name" value="Cyt_P450_sf"/>
</dbReference>
<dbReference type="GO" id="GO:0020037">
    <property type="term" value="F:heme binding"/>
    <property type="evidence" value="ECO:0007669"/>
    <property type="project" value="InterPro"/>
</dbReference>
<dbReference type="GO" id="GO:0004497">
    <property type="term" value="F:monooxygenase activity"/>
    <property type="evidence" value="ECO:0007669"/>
    <property type="project" value="InterPro"/>
</dbReference>
<reference evidence="2" key="1">
    <citation type="submission" date="2021-02" db="EMBL/GenBank/DDBJ databases">
        <authorList>
            <person name="Nowell W R."/>
        </authorList>
    </citation>
    <scope>NUCLEOTIDE SEQUENCE</scope>
</reference>
<dbReference type="SUPFAM" id="SSF48264">
    <property type="entry name" value="Cytochrome P450"/>
    <property type="match status" value="1"/>
</dbReference>
<gene>
    <name evidence="2" type="ORF">GPM918_LOCUS31679</name>
    <name evidence="3" type="ORF">SRO942_LOCUS32327</name>
</gene>
<proteinExistence type="predicted"/>
<evidence type="ECO:0008006" key="5">
    <source>
        <dbReference type="Google" id="ProtNLM"/>
    </source>
</evidence>
<dbReference type="EMBL" id="CAJNOQ010015723">
    <property type="protein sequence ID" value="CAF1367311.1"/>
    <property type="molecule type" value="Genomic_DNA"/>
</dbReference>
<evidence type="ECO:0000313" key="2">
    <source>
        <dbReference type="EMBL" id="CAF1367311.1"/>
    </source>
</evidence>
<dbReference type="Proteomes" id="UP000681722">
    <property type="component" value="Unassembled WGS sequence"/>
</dbReference>
<dbReference type="GO" id="GO:0005506">
    <property type="term" value="F:iron ion binding"/>
    <property type="evidence" value="ECO:0007669"/>
    <property type="project" value="InterPro"/>
</dbReference>
<keyword evidence="1" id="KW-1133">Transmembrane helix</keyword>
<name>A0A815IKE8_9BILA</name>
<organism evidence="2 4">
    <name type="scientific">Didymodactylos carnosus</name>
    <dbReference type="NCBI Taxonomy" id="1234261"/>
    <lineage>
        <taxon>Eukaryota</taxon>
        <taxon>Metazoa</taxon>
        <taxon>Spiralia</taxon>
        <taxon>Gnathifera</taxon>
        <taxon>Rotifera</taxon>
        <taxon>Eurotatoria</taxon>
        <taxon>Bdelloidea</taxon>
        <taxon>Philodinida</taxon>
        <taxon>Philodinidae</taxon>
        <taxon>Didymodactylos</taxon>
    </lineage>
</organism>
<dbReference type="Gene3D" id="1.10.630.10">
    <property type="entry name" value="Cytochrome P450"/>
    <property type="match status" value="1"/>
</dbReference>
<dbReference type="PROSITE" id="PS00086">
    <property type="entry name" value="CYTOCHROME_P450"/>
    <property type="match status" value="1"/>
</dbReference>
<protein>
    <recommendedName>
        <fullName evidence="5">Cytochrome P450</fullName>
    </recommendedName>
</protein>